<feature type="compositionally biased region" description="Basic and acidic residues" evidence="2">
    <location>
        <begin position="234"/>
        <end position="281"/>
    </location>
</feature>
<dbReference type="AlphaFoldDB" id="A0A0F7U931"/>
<feature type="compositionally biased region" description="Basic and acidic residues" evidence="2">
    <location>
        <begin position="510"/>
        <end position="526"/>
    </location>
</feature>
<feature type="compositionally biased region" description="Polar residues" evidence="2">
    <location>
        <begin position="593"/>
        <end position="614"/>
    </location>
</feature>
<feature type="compositionally biased region" description="Basic and acidic residues" evidence="2">
    <location>
        <begin position="174"/>
        <end position="187"/>
    </location>
</feature>
<feature type="region of interest" description="Disordered" evidence="2">
    <location>
        <begin position="1"/>
        <end position="47"/>
    </location>
</feature>
<feature type="region of interest" description="Disordered" evidence="2">
    <location>
        <begin position="496"/>
        <end position="663"/>
    </location>
</feature>
<feature type="compositionally biased region" description="Polar residues" evidence="2">
    <location>
        <begin position="23"/>
        <end position="34"/>
    </location>
</feature>
<evidence type="ECO:0000256" key="1">
    <source>
        <dbReference type="SAM" id="Coils"/>
    </source>
</evidence>
<feature type="compositionally biased region" description="Polar residues" evidence="2">
    <location>
        <begin position="556"/>
        <end position="569"/>
    </location>
</feature>
<feature type="region of interest" description="Disordered" evidence="2">
    <location>
        <begin position="450"/>
        <end position="473"/>
    </location>
</feature>
<feature type="region of interest" description="Disordered" evidence="2">
    <location>
        <begin position="166"/>
        <end position="360"/>
    </location>
</feature>
<feature type="coiled-coil region" evidence="1">
    <location>
        <begin position="926"/>
        <end position="986"/>
    </location>
</feature>
<organism evidence="3">
    <name type="scientific">Neospora caninum (strain Liverpool)</name>
    <dbReference type="NCBI Taxonomy" id="572307"/>
    <lineage>
        <taxon>Eukaryota</taxon>
        <taxon>Sar</taxon>
        <taxon>Alveolata</taxon>
        <taxon>Apicomplexa</taxon>
        <taxon>Conoidasida</taxon>
        <taxon>Coccidia</taxon>
        <taxon>Eucoccidiorida</taxon>
        <taxon>Eimeriorina</taxon>
        <taxon>Sarcocystidae</taxon>
        <taxon>Neospora</taxon>
    </lineage>
</organism>
<proteinExistence type="predicted"/>
<protein>
    <submittedName>
        <fullName evidence="3">Uncharacterized protein</fullName>
    </submittedName>
</protein>
<evidence type="ECO:0000256" key="2">
    <source>
        <dbReference type="SAM" id="MobiDB-lite"/>
    </source>
</evidence>
<sequence>MSCSQDVVAPATTDTSPSATSSVLNASRNISQEAIQGPRGTALSAANDGAGGFKSCARVQVSGPHKPTEQARRPLDAFSVSNEALAGDRLSPVTVAATASPGHSGAAGLPKPLPCCLSSIAGPNRSAKKVPGHIPGKVGVASSAEARWAGKRQDARKTSIGNFLAAEATSEDESGPRHDAERIRDPGKGGSFGKQTESALRDHSQKSLDAAARHSNRNCTRRRELRKQSRGRHKEAEEQREESALPHPTGRRETRRMTEEPTLKKLRLQRADSSLRREMGDRSAGCTLAQRNRQAGIVATRAPDGDTATPTPAFTSGCPSSGSENGGSSGRTKQGKHRTRSNSENHWIRGGGATAAPDDSVPAVLSLDEIAFSASDEEDVSRDFEPVTTKASRRKGQPQGQPKATTGKPVPPVVSSDGNPSLLPGTDALAVCCFTETAALLRDAVAALGRKASSRMTGANEEGGGSPVRRRRSARLQQFTAEEVWGCFDPTLLQSQEYPSRSKPTSHETAMLREGGDTFREGERHNQAGGGAGDGSRGTQDPTRKEQPQDSEARRQTTGTKELLTSQRGVTEGDARGEDKMTTTKDRRGETGGNDTVGSEVSGVCGQSTGTSEGATPRTLGERADVPGIRSSFPLESSRDLRRNPPLPFTSSSGESGDTRRSLRSVTIASDTRLMMDHPGAKMGSASHALERQEASAVVSDAKRRPVDIQHVAIGHEARGNAGVVADERCQSGDLEELSEHQTCSRHGGTQESEICVMSPFEGSDSTRIRSSSSVSPATPELASRSASSPSLYSPVCQQVHTAQVDTRSVECGVATALAGVRSESSEGASVPSRSRSYGLQLERLQSEAAQAKTRQRHNSSASRPARREQCDPLSRARTRGSPSESVHDQPDQHSPRCGLQRPRASSETLRSTCLAEHEIQLLYLRLRHAREQRQLKRKIAELRRMHKDDLAAIKRKYREAMDFLESRERRLAQQHDDELQRLEESHLKQVVARGVKLLRQWRQRTTAGPTVAETRARQIPSTAPSRLVIVKREREKWGTKRCSLPQGETASRG</sequence>
<reference evidence="3" key="1">
    <citation type="journal article" date="2015" name="PLoS ONE">
        <title>Comprehensive Evaluation of Toxoplasma gondii VEG and Neospora caninum LIV Genomes with Tachyzoite Stage Transcriptome and Proteome Defines Novel Transcript Features.</title>
        <authorList>
            <person name="Ramaprasad A."/>
            <person name="Mourier T."/>
            <person name="Naeem R."/>
            <person name="Malas T.B."/>
            <person name="Moussa E."/>
            <person name="Panigrahi A."/>
            <person name="Vermont S.J."/>
            <person name="Otto T.D."/>
            <person name="Wastling J."/>
            <person name="Pain A."/>
        </authorList>
    </citation>
    <scope>NUCLEOTIDE SEQUENCE</scope>
    <source>
        <strain evidence="3">Liverpool</strain>
    </source>
</reference>
<feature type="compositionally biased region" description="Low complexity" evidence="2">
    <location>
        <begin position="764"/>
        <end position="792"/>
    </location>
</feature>
<keyword evidence="1" id="KW-0175">Coiled coil</keyword>
<feature type="region of interest" description="Disordered" evidence="2">
    <location>
        <begin position="375"/>
        <end position="421"/>
    </location>
</feature>
<name>A0A0F7U931_NEOCL</name>
<feature type="compositionally biased region" description="Basic and acidic residues" evidence="2">
    <location>
        <begin position="886"/>
        <end position="895"/>
    </location>
</feature>
<dbReference type="EMBL" id="LN714481">
    <property type="protein sequence ID" value="CEL66353.1"/>
    <property type="molecule type" value="Genomic_DNA"/>
</dbReference>
<feature type="compositionally biased region" description="Basic and acidic residues" evidence="2">
    <location>
        <begin position="542"/>
        <end position="555"/>
    </location>
</feature>
<feature type="region of interest" description="Disordered" evidence="2">
    <location>
        <begin position="762"/>
        <end position="792"/>
    </location>
</feature>
<accession>A0A0F7U931</accession>
<feature type="compositionally biased region" description="Basic residues" evidence="2">
    <location>
        <begin position="214"/>
        <end position="233"/>
    </location>
</feature>
<gene>
    <name evidence="3" type="ORF">BN1204_021710</name>
</gene>
<feature type="compositionally biased region" description="Low complexity" evidence="2">
    <location>
        <begin position="9"/>
        <end position="22"/>
    </location>
</feature>
<evidence type="ECO:0000313" key="3">
    <source>
        <dbReference type="EMBL" id="CEL66353.1"/>
    </source>
</evidence>
<feature type="region of interest" description="Disordered" evidence="2">
    <location>
        <begin position="848"/>
        <end position="905"/>
    </location>
</feature>
<feature type="compositionally biased region" description="Basic and acidic residues" evidence="2">
    <location>
        <begin position="571"/>
        <end position="590"/>
    </location>
</feature>